<protein>
    <submittedName>
        <fullName evidence="1">Uncharacterized protein</fullName>
    </submittedName>
</protein>
<dbReference type="EMBL" id="CP155620">
    <property type="protein sequence ID" value="XBJ29628.1"/>
    <property type="molecule type" value="Genomic_DNA"/>
</dbReference>
<gene>
    <name evidence="1" type="ORF">AAH949_02000</name>
</gene>
<evidence type="ECO:0000313" key="1">
    <source>
        <dbReference type="EMBL" id="XBJ29628.1"/>
    </source>
</evidence>
<dbReference type="AlphaFoldDB" id="A0AAU7E9S4"/>
<proteinExistence type="predicted"/>
<sequence>MDRKRLYAFYKAYERYPFLENAKELNKNKIFIVSDKKFDYFYFTDEFLVKNESEILEKLSQEHIEEYKKFKEEIFKDYK</sequence>
<organism evidence="1">
    <name type="scientific">Campylobacter sp. CCS1377</name>
    <dbReference type="NCBI Taxonomy" id="3158229"/>
    <lineage>
        <taxon>Bacteria</taxon>
        <taxon>Pseudomonadati</taxon>
        <taxon>Campylobacterota</taxon>
        <taxon>Epsilonproteobacteria</taxon>
        <taxon>Campylobacterales</taxon>
        <taxon>Campylobacteraceae</taxon>
        <taxon>Campylobacter</taxon>
    </lineage>
</organism>
<reference evidence="1" key="1">
    <citation type="submission" date="2024-05" db="EMBL/GenBank/DDBJ databases">
        <title>Campylobacter coli isolated from environmental waters in Slovenia.</title>
        <authorList>
            <person name="Zautner A.E."/>
            <person name="Bunk B."/>
            <person name="Riedel T."/>
            <person name="Sproeer C."/>
        </authorList>
    </citation>
    <scope>NUCLEOTIDE SEQUENCE</scope>
    <source>
        <strain evidence="1">CCS1377</strain>
    </source>
</reference>
<name>A0AAU7E9S4_9BACT</name>
<dbReference type="RefSeq" id="WP_348518818.1">
    <property type="nucleotide sequence ID" value="NZ_CP155620.1"/>
</dbReference>
<accession>A0AAU7E9S4</accession>